<dbReference type="OrthoDB" id="2728997at2759"/>
<proteinExistence type="predicted"/>
<dbReference type="EMBL" id="AWSO01002720">
    <property type="protein sequence ID" value="ESK81072.1"/>
    <property type="molecule type" value="Genomic_DNA"/>
</dbReference>
<dbReference type="Proteomes" id="UP000017559">
    <property type="component" value="Unassembled WGS sequence"/>
</dbReference>
<reference evidence="1 2" key="1">
    <citation type="journal article" date="2014" name="BMC Genomics">
        <title>Genome and secretome analysis of the hemibiotrophic fungal pathogen, Moniliophthora roreri, which causes frosty pod rot disease of cacao: mechanisms of the biotrophic and necrotrophic phases.</title>
        <authorList>
            <person name="Meinhardt L.W."/>
            <person name="Costa G.G.L."/>
            <person name="Thomazella D.P.T."/>
            <person name="Teixeira P.J.P.L."/>
            <person name="Carazzolle M.F."/>
            <person name="Schuster S.C."/>
            <person name="Carlson J.E."/>
            <person name="Guiltinan M.J."/>
            <person name="Mieczkowski P."/>
            <person name="Farmer A."/>
            <person name="Ramaraj T."/>
            <person name="Crozier J."/>
            <person name="Davis R.E."/>
            <person name="Shao J."/>
            <person name="Melnick R.L."/>
            <person name="Pereira G.A.G."/>
            <person name="Bailey B.A."/>
        </authorList>
    </citation>
    <scope>NUCLEOTIDE SEQUENCE [LARGE SCALE GENOMIC DNA]</scope>
    <source>
        <strain evidence="1 2">MCA 2997</strain>
    </source>
</reference>
<accession>V2WHL5</accession>
<gene>
    <name evidence="1" type="ORF">Moror_13385</name>
</gene>
<dbReference type="HOGENOM" id="CLU_151427_0_0_1"/>
<dbReference type="KEGG" id="mrr:Moror_13385"/>
<sequence length="77" mass="8976">MYLTKQTRYNNAAQIVAFKQGLPKSLVLKIMTQLEGAPTTIKDWMDAVILFDESYKQALEYGRTWDEENGKKQQRSF</sequence>
<protein>
    <submittedName>
        <fullName evidence="1">Uncharacterized protein</fullName>
    </submittedName>
</protein>
<keyword evidence="2" id="KW-1185">Reference proteome</keyword>
<evidence type="ECO:0000313" key="2">
    <source>
        <dbReference type="Proteomes" id="UP000017559"/>
    </source>
</evidence>
<dbReference type="AlphaFoldDB" id="V2WHL5"/>
<organism evidence="1 2">
    <name type="scientific">Moniliophthora roreri (strain MCA 2997)</name>
    <name type="common">Cocoa frosty pod rot fungus</name>
    <name type="synonym">Crinipellis roreri</name>
    <dbReference type="NCBI Taxonomy" id="1381753"/>
    <lineage>
        <taxon>Eukaryota</taxon>
        <taxon>Fungi</taxon>
        <taxon>Dikarya</taxon>
        <taxon>Basidiomycota</taxon>
        <taxon>Agaricomycotina</taxon>
        <taxon>Agaricomycetes</taxon>
        <taxon>Agaricomycetidae</taxon>
        <taxon>Agaricales</taxon>
        <taxon>Marasmiineae</taxon>
        <taxon>Marasmiaceae</taxon>
        <taxon>Moniliophthora</taxon>
    </lineage>
</organism>
<name>V2WHL5_MONRO</name>
<comment type="caution">
    <text evidence="1">The sequence shown here is derived from an EMBL/GenBank/DDBJ whole genome shotgun (WGS) entry which is preliminary data.</text>
</comment>
<evidence type="ECO:0000313" key="1">
    <source>
        <dbReference type="EMBL" id="ESK81072.1"/>
    </source>
</evidence>